<organism evidence="10 11">
    <name type="scientific">Rickenella mellea</name>
    <dbReference type="NCBI Taxonomy" id="50990"/>
    <lineage>
        <taxon>Eukaryota</taxon>
        <taxon>Fungi</taxon>
        <taxon>Dikarya</taxon>
        <taxon>Basidiomycota</taxon>
        <taxon>Agaricomycotina</taxon>
        <taxon>Agaricomycetes</taxon>
        <taxon>Hymenochaetales</taxon>
        <taxon>Rickenellaceae</taxon>
        <taxon>Rickenella</taxon>
    </lineage>
</organism>
<protein>
    <submittedName>
        <fullName evidence="10">Thiolase</fullName>
    </submittedName>
</protein>
<dbReference type="SUPFAM" id="SSF53901">
    <property type="entry name" value="Thiolase-like"/>
    <property type="match status" value="2"/>
</dbReference>
<sequence length="412" mass="43555">MEAVRSFASRLTGSGLSALEKKSPDDVVITLAIRSPLCKARKGGFRDAKSEELLTEMFKAAIARSKIDPALVEDICVGNVLTPGPVYEARVAALAAGFPESTPVQVVNRFCSSGLMAATVISNQIRAGQISIGLAVGIESMSAHPDKGGPPLSEDVLTTQATKDCNQPMGWTSENVAEDFNISREDMDLFAARSFQRAETAQRSGRFVTEIAPLTVFQKDPSTGEKKKVVVDRDDGIRYGTTAETLGKVKSAFPQWGGGKTTGGNASQITDGAAAVLMMTRRKAEELGLQILAKHVTTAVAGLPPRIMGIGPTLAIPMALEKAGITTADVDLFEINEAFASMYVYCVRKLNLDPEKVNVNGGAIALGHPLGATGARQIATGLNELERRKGKVLVTSMCIGTGMGAAAVFIRE</sequence>
<dbReference type="GO" id="GO:0003988">
    <property type="term" value="F:acetyl-CoA C-acyltransferase activity"/>
    <property type="evidence" value="ECO:0007669"/>
    <property type="project" value="UniProtKB-EC"/>
</dbReference>
<evidence type="ECO:0000256" key="4">
    <source>
        <dbReference type="ARBA" id="ARBA00023315"/>
    </source>
</evidence>
<comment type="pathway">
    <text evidence="1">Lipid metabolism; fatty acid metabolism.</text>
</comment>
<accession>A0A4Y7QLR7</accession>
<gene>
    <name evidence="10" type="ORF">BD410DRAFT_818629</name>
</gene>
<dbReference type="PIRSF" id="PIRSF000429">
    <property type="entry name" value="Ac-CoA_Ac_transf"/>
    <property type="match status" value="1"/>
</dbReference>
<name>A0A4Y7QLR7_9AGAM</name>
<feature type="active site" description="Proton acceptor" evidence="6">
    <location>
        <position position="398"/>
    </location>
</feature>
<evidence type="ECO:0000256" key="7">
    <source>
        <dbReference type="RuleBase" id="RU003557"/>
    </source>
</evidence>
<keyword evidence="3 7" id="KW-0808">Transferase</keyword>
<dbReference type="PANTHER" id="PTHR43853">
    <property type="entry name" value="3-KETOACYL-COA THIOLASE, PEROXISOMAL"/>
    <property type="match status" value="1"/>
</dbReference>
<evidence type="ECO:0000259" key="9">
    <source>
        <dbReference type="Pfam" id="PF02803"/>
    </source>
</evidence>
<dbReference type="Proteomes" id="UP000294933">
    <property type="component" value="Unassembled WGS sequence"/>
</dbReference>
<dbReference type="AlphaFoldDB" id="A0A4Y7QLR7"/>
<dbReference type="Pfam" id="PF00108">
    <property type="entry name" value="Thiolase_N"/>
    <property type="match status" value="1"/>
</dbReference>
<dbReference type="GO" id="GO:0010124">
    <property type="term" value="P:phenylacetate catabolic process"/>
    <property type="evidence" value="ECO:0007669"/>
    <property type="project" value="TreeGrafter"/>
</dbReference>
<dbReference type="NCBIfam" id="TIGR01930">
    <property type="entry name" value="AcCoA-C-Actrans"/>
    <property type="match status" value="1"/>
</dbReference>
<dbReference type="InterPro" id="IPR050215">
    <property type="entry name" value="Thiolase-like_sf_Thiolase"/>
</dbReference>
<feature type="active site" description="Acyl-thioester intermediate" evidence="6">
    <location>
        <position position="111"/>
    </location>
</feature>
<comment type="similarity">
    <text evidence="2 7">Belongs to the thiolase-like superfamily. Thiolase family.</text>
</comment>
<feature type="active site" description="Proton acceptor" evidence="6">
    <location>
        <position position="368"/>
    </location>
</feature>
<keyword evidence="4 7" id="KW-0012">Acyltransferase</keyword>
<evidence type="ECO:0000313" key="11">
    <source>
        <dbReference type="Proteomes" id="UP000294933"/>
    </source>
</evidence>
<evidence type="ECO:0000313" key="10">
    <source>
        <dbReference type="EMBL" id="TDL28188.1"/>
    </source>
</evidence>
<evidence type="ECO:0000259" key="8">
    <source>
        <dbReference type="Pfam" id="PF00108"/>
    </source>
</evidence>
<dbReference type="InterPro" id="IPR020613">
    <property type="entry name" value="Thiolase_CS"/>
</dbReference>
<keyword evidence="11" id="KW-1185">Reference proteome</keyword>
<dbReference type="Pfam" id="PF02803">
    <property type="entry name" value="Thiolase_C"/>
    <property type="match status" value="1"/>
</dbReference>
<dbReference type="Gene3D" id="3.40.47.10">
    <property type="match status" value="2"/>
</dbReference>
<feature type="domain" description="Thiolase N-terminal" evidence="8">
    <location>
        <begin position="27"/>
        <end position="281"/>
    </location>
</feature>
<evidence type="ECO:0000256" key="1">
    <source>
        <dbReference type="ARBA" id="ARBA00004872"/>
    </source>
</evidence>
<evidence type="ECO:0000256" key="5">
    <source>
        <dbReference type="ARBA" id="ARBA00047605"/>
    </source>
</evidence>
<evidence type="ECO:0000256" key="6">
    <source>
        <dbReference type="PIRSR" id="PIRSR000429-1"/>
    </source>
</evidence>
<dbReference type="CDD" id="cd00751">
    <property type="entry name" value="thiolase"/>
    <property type="match status" value="1"/>
</dbReference>
<dbReference type="InterPro" id="IPR020616">
    <property type="entry name" value="Thiolase_N"/>
</dbReference>
<dbReference type="STRING" id="50990.A0A4Y7QLR7"/>
<dbReference type="InterPro" id="IPR002155">
    <property type="entry name" value="Thiolase"/>
</dbReference>
<dbReference type="OrthoDB" id="5404651at2759"/>
<dbReference type="PANTHER" id="PTHR43853:SF10">
    <property type="entry name" value="ACETYL-COA C-ACETYLTRANSFERASE"/>
    <property type="match status" value="1"/>
</dbReference>
<dbReference type="GO" id="GO:0005777">
    <property type="term" value="C:peroxisome"/>
    <property type="evidence" value="ECO:0007669"/>
    <property type="project" value="TreeGrafter"/>
</dbReference>
<comment type="catalytic activity">
    <reaction evidence="5">
        <text>an acyl-CoA + acetyl-CoA = a 3-oxoacyl-CoA + CoA</text>
        <dbReference type="Rhea" id="RHEA:21564"/>
        <dbReference type="ChEBI" id="CHEBI:57287"/>
        <dbReference type="ChEBI" id="CHEBI:57288"/>
        <dbReference type="ChEBI" id="CHEBI:58342"/>
        <dbReference type="ChEBI" id="CHEBI:90726"/>
        <dbReference type="EC" id="2.3.1.16"/>
    </reaction>
</comment>
<evidence type="ECO:0000256" key="2">
    <source>
        <dbReference type="ARBA" id="ARBA00010982"/>
    </source>
</evidence>
<dbReference type="InterPro" id="IPR020617">
    <property type="entry name" value="Thiolase_C"/>
</dbReference>
<evidence type="ECO:0000256" key="3">
    <source>
        <dbReference type="ARBA" id="ARBA00022679"/>
    </source>
</evidence>
<dbReference type="PROSITE" id="PS00737">
    <property type="entry name" value="THIOLASE_2"/>
    <property type="match status" value="1"/>
</dbReference>
<dbReference type="VEuPathDB" id="FungiDB:BD410DRAFT_818629"/>
<dbReference type="GO" id="GO:0006635">
    <property type="term" value="P:fatty acid beta-oxidation"/>
    <property type="evidence" value="ECO:0007669"/>
    <property type="project" value="TreeGrafter"/>
</dbReference>
<dbReference type="InterPro" id="IPR016039">
    <property type="entry name" value="Thiolase-like"/>
</dbReference>
<proteinExistence type="inferred from homology"/>
<dbReference type="EMBL" id="ML170158">
    <property type="protein sequence ID" value="TDL28188.1"/>
    <property type="molecule type" value="Genomic_DNA"/>
</dbReference>
<feature type="domain" description="Thiolase C-terminal" evidence="9">
    <location>
        <begin position="290"/>
        <end position="409"/>
    </location>
</feature>
<reference evidence="10 11" key="1">
    <citation type="submission" date="2018-06" db="EMBL/GenBank/DDBJ databases">
        <title>A transcriptomic atlas of mushroom development highlights an independent origin of complex multicellularity.</title>
        <authorList>
            <consortium name="DOE Joint Genome Institute"/>
            <person name="Krizsan K."/>
            <person name="Almasi E."/>
            <person name="Merenyi Z."/>
            <person name="Sahu N."/>
            <person name="Viragh M."/>
            <person name="Koszo T."/>
            <person name="Mondo S."/>
            <person name="Kiss B."/>
            <person name="Balint B."/>
            <person name="Kues U."/>
            <person name="Barry K."/>
            <person name="Hegedus J.C."/>
            <person name="Henrissat B."/>
            <person name="Johnson J."/>
            <person name="Lipzen A."/>
            <person name="Ohm R."/>
            <person name="Nagy I."/>
            <person name="Pangilinan J."/>
            <person name="Yan J."/>
            <person name="Xiong Y."/>
            <person name="Grigoriev I.V."/>
            <person name="Hibbett D.S."/>
            <person name="Nagy L.G."/>
        </authorList>
    </citation>
    <scope>NUCLEOTIDE SEQUENCE [LARGE SCALE GENOMIC DNA]</scope>
    <source>
        <strain evidence="10 11">SZMC22713</strain>
    </source>
</reference>